<dbReference type="InterPro" id="IPR051199">
    <property type="entry name" value="LPS_LOS_Heptosyltrfase"/>
</dbReference>
<organism evidence="1">
    <name type="scientific">mine drainage metagenome</name>
    <dbReference type="NCBI Taxonomy" id="410659"/>
    <lineage>
        <taxon>unclassified sequences</taxon>
        <taxon>metagenomes</taxon>
        <taxon>ecological metagenomes</taxon>
    </lineage>
</organism>
<dbReference type="Gene3D" id="3.40.50.2000">
    <property type="entry name" value="Glycogen Phosphorylase B"/>
    <property type="match status" value="2"/>
</dbReference>
<comment type="caution">
    <text evidence="1">The sequence shown here is derived from an EMBL/GenBank/DDBJ whole genome shotgun (WGS) entry which is preliminary data.</text>
</comment>
<dbReference type="GO" id="GO:0005829">
    <property type="term" value="C:cytosol"/>
    <property type="evidence" value="ECO:0007669"/>
    <property type="project" value="TreeGrafter"/>
</dbReference>
<sequence length="326" mass="36028">MNVLLARTDRIGDLILSTPAIATVRRSFPDAHITMVTSAYNRIVVERNADIDELVSLPRAIRPERFGAQFRNVDLAIAFAPRFEDLRIVGATGATVRVGYTYARRYLARLTARLFVNRIAISEADPELCERDPGRAVRHEVEQLLDLVALAGARDRVLDLRLDLRDEDRAAVASLPERPIVLHLAPRWFQGGSTLASTVEVARRLTGLGRPLVITANAEIGDAIDAFAGVGAAAVLRDLPFFHWAAVFERSACVVTVDTGATHVASAMRRPTLVAFEHRYFRLASQEWAPYRVPSRSLRKPQSDDEASLARFRDEVALGVADLIDA</sequence>
<dbReference type="GO" id="GO:0008713">
    <property type="term" value="F:ADP-heptose-lipopolysaccharide heptosyltransferase activity"/>
    <property type="evidence" value="ECO:0007669"/>
    <property type="project" value="TreeGrafter"/>
</dbReference>
<dbReference type="GO" id="GO:0009244">
    <property type="term" value="P:lipopolysaccharide core region biosynthetic process"/>
    <property type="evidence" value="ECO:0007669"/>
    <property type="project" value="TreeGrafter"/>
</dbReference>
<name>E6Q7C9_9ZZZZ</name>
<dbReference type="EMBL" id="CABO01000049">
    <property type="protein sequence ID" value="CBI03104.1"/>
    <property type="molecule type" value="Genomic_DNA"/>
</dbReference>
<reference evidence="1" key="1">
    <citation type="submission" date="2009-10" db="EMBL/GenBank/DDBJ databases">
        <title>Diversity of trophic interactions inside an arsenic-rich microbial ecosystem.</title>
        <authorList>
            <person name="Bertin P.N."/>
            <person name="Heinrich-Salmeron A."/>
            <person name="Pelletier E."/>
            <person name="Goulhen-Chollet F."/>
            <person name="Arsene-Ploetze F."/>
            <person name="Gallien S."/>
            <person name="Calteau A."/>
            <person name="Vallenet D."/>
            <person name="Casiot C."/>
            <person name="Chane-Woon-Ming B."/>
            <person name="Giloteaux L."/>
            <person name="Barakat M."/>
            <person name="Bonnefoy V."/>
            <person name="Bruneel O."/>
            <person name="Chandler M."/>
            <person name="Cleiss J."/>
            <person name="Duran R."/>
            <person name="Elbaz-Poulichet F."/>
            <person name="Fonknechten N."/>
            <person name="Lauga B."/>
            <person name="Mornico D."/>
            <person name="Ortet P."/>
            <person name="Schaeffer C."/>
            <person name="Siguier P."/>
            <person name="Alexander Thil Smith A."/>
            <person name="Van Dorsselaer A."/>
            <person name="Weissenbach J."/>
            <person name="Medigue C."/>
            <person name="Le Paslier D."/>
        </authorList>
    </citation>
    <scope>NUCLEOTIDE SEQUENCE</scope>
</reference>
<dbReference type="PANTHER" id="PTHR30160:SF1">
    <property type="entry name" value="LIPOPOLYSACCHARIDE 1,2-N-ACETYLGLUCOSAMINETRANSFERASE-RELATED"/>
    <property type="match status" value="1"/>
</dbReference>
<gene>
    <name evidence="1" type="ORF">CARN4_2760</name>
</gene>
<protein>
    <submittedName>
        <fullName evidence="1">Uncharacterized protein</fullName>
    </submittedName>
</protein>
<dbReference type="SUPFAM" id="SSF53756">
    <property type="entry name" value="UDP-Glycosyltransferase/glycogen phosphorylase"/>
    <property type="match status" value="1"/>
</dbReference>
<dbReference type="AlphaFoldDB" id="E6Q7C9"/>
<accession>E6Q7C9</accession>
<evidence type="ECO:0000313" key="1">
    <source>
        <dbReference type="EMBL" id="CBI03104.1"/>
    </source>
</evidence>
<proteinExistence type="predicted"/>
<dbReference type="PANTHER" id="PTHR30160">
    <property type="entry name" value="TETRAACYLDISACCHARIDE 4'-KINASE-RELATED"/>
    <property type="match status" value="1"/>
</dbReference>